<dbReference type="OrthoDB" id="2755197at2759"/>
<keyword evidence="2" id="KW-1185">Reference proteome</keyword>
<accession>A0A2R6PJH3</accession>
<dbReference type="AlphaFoldDB" id="A0A2R6PJH3"/>
<dbReference type="EMBL" id="MLYV02000479">
    <property type="protein sequence ID" value="PSR92214.1"/>
    <property type="molecule type" value="Genomic_DNA"/>
</dbReference>
<evidence type="ECO:0008006" key="3">
    <source>
        <dbReference type="Google" id="ProtNLM"/>
    </source>
</evidence>
<evidence type="ECO:0000313" key="2">
    <source>
        <dbReference type="Proteomes" id="UP000186601"/>
    </source>
</evidence>
<gene>
    <name evidence="1" type="ORF">PHLCEN_2v4744</name>
</gene>
<dbReference type="Proteomes" id="UP000186601">
    <property type="component" value="Unassembled WGS sequence"/>
</dbReference>
<proteinExistence type="predicted"/>
<name>A0A2R6PJH3_9APHY</name>
<protein>
    <recommendedName>
        <fullName evidence="3">F-box domain-containing protein</fullName>
    </recommendedName>
</protein>
<organism evidence="1 2">
    <name type="scientific">Hermanssonia centrifuga</name>
    <dbReference type="NCBI Taxonomy" id="98765"/>
    <lineage>
        <taxon>Eukaryota</taxon>
        <taxon>Fungi</taxon>
        <taxon>Dikarya</taxon>
        <taxon>Basidiomycota</taxon>
        <taxon>Agaricomycotina</taxon>
        <taxon>Agaricomycetes</taxon>
        <taxon>Polyporales</taxon>
        <taxon>Meruliaceae</taxon>
        <taxon>Hermanssonia</taxon>
    </lineage>
</organism>
<sequence length="420" mass="47591">MGSSFVPPELVDATIDHLHDDIPTLAACSLVHRQWLSSSRYHLFSRISFAVSKLPDFLDLIEENAQISRNVRELRVHYSQGATFGTVYNQTLLFDVLDRLPALVTLRLNGITYFPSSNRACFAPWQPPPGRTLQCLDFYGFRGSSEILTYTLSLFGKVPVGVLRVQDADMLVHPDRFGYSWDYASSQAHLFASSMVGWRVGGLELGLNRPSHHWNDLFCKILAPSCLVSLEIGALNTLFRARITAVQRLKDDYGLLFEQFGVRFAHVRLDVSTAGSLVTDILSRPVVKFSVPATVLERYLSECSSLQSLHIYCGSFRESVRDVALLIRSVPPSTKRITFGIQESLQILLQDPSFSEDQWTYLEQGLLGIRDLQYVKFVTEIADVEQTHCLLRKQIQLDHMQRQLMKEVVPKLNETGLLFF</sequence>
<evidence type="ECO:0000313" key="1">
    <source>
        <dbReference type="EMBL" id="PSR92214.1"/>
    </source>
</evidence>
<comment type="caution">
    <text evidence="1">The sequence shown here is derived from an EMBL/GenBank/DDBJ whole genome shotgun (WGS) entry which is preliminary data.</text>
</comment>
<reference evidence="1 2" key="1">
    <citation type="submission" date="2018-02" db="EMBL/GenBank/DDBJ databases">
        <title>Genome sequence of the basidiomycete white-rot fungus Phlebia centrifuga.</title>
        <authorList>
            <person name="Granchi Z."/>
            <person name="Peng M."/>
            <person name="de Vries R.P."/>
            <person name="Hilden K."/>
            <person name="Makela M.R."/>
            <person name="Grigoriev I."/>
            <person name="Riley R."/>
        </authorList>
    </citation>
    <scope>NUCLEOTIDE SEQUENCE [LARGE SCALE GENOMIC DNA]</scope>
    <source>
        <strain evidence="1 2">FBCC195</strain>
    </source>
</reference>